<dbReference type="GO" id="GO:0016926">
    <property type="term" value="P:protein desumoylation"/>
    <property type="evidence" value="ECO:0007669"/>
    <property type="project" value="TreeGrafter"/>
</dbReference>
<evidence type="ECO:0000256" key="2">
    <source>
        <dbReference type="ARBA" id="ARBA00022670"/>
    </source>
</evidence>
<name>A0A6H5HF56_9HEMI</name>
<evidence type="ECO:0000259" key="5">
    <source>
        <dbReference type="PROSITE" id="PS50600"/>
    </source>
</evidence>
<feature type="domain" description="Ubiquitin-like protease family profile" evidence="5">
    <location>
        <begin position="169"/>
        <end position="341"/>
    </location>
</feature>
<evidence type="ECO:0000313" key="7">
    <source>
        <dbReference type="Proteomes" id="UP000479000"/>
    </source>
</evidence>
<dbReference type="Proteomes" id="UP000479000">
    <property type="component" value="Unassembled WGS sequence"/>
</dbReference>
<accession>A0A6H5HF56</accession>
<dbReference type="SUPFAM" id="SSF54001">
    <property type="entry name" value="Cysteine proteinases"/>
    <property type="match status" value="1"/>
</dbReference>
<dbReference type="Gene3D" id="3.40.395.10">
    <property type="entry name" value="Adenoviral Proteinase, Chain A"/>
    <property type="match status" value="1"/>
</dbReference>
<keyword evidence="2" id="KW-0645">Protease</keyword>
<reference evidence="6 7" key="1">
    <citation type="submission" date="2020-02" db="EMBL/GenBank/DDBJ databases">
        <authorList>
            <person name="Ferguson B K."/>
        </authorList>
    </citation>
    <scope>NUCLEOTIDE SEQUENCE [LARGE SCALE GENOMIC DNA]</scope>
</reference>
<dbReference type="GO" id="GO:0005634">
    <property type="term" value="C:nucleus"/>
    <property type="evidence" value="ECO:0007669"/>
    <property type="project" value="TreeGrafter"/>
</dbReference>
<comment type="similarity">
    <text evidence="1">Belongs to the peptidase C48 family.</text>
</comment>
<evidence type="ECO:0000256" key="1">
    <source>
        <dbReference type="ARBA" id="ARBA00005234"/>
    </source>
</evidence>
<sequence length="371" mass="43201">MNYALIAYNNSVHSVSKLTPFELLYGHLNSKSMLDLDLDYTLANNYLSQHKDKVKALYTRISDQFVEHKEKVLEKRNEGRADPPEIPPEIFVKTVQRQSKTKPKYNKEEVKEVNPELKTALIIPRHHNTKEKIHLTNIKPPRKYYETAVDHAWDDTLDKSEMLVHKFGLRITRDNLLSLKPGNWVDDMVVNFYMELIDLRSRENPTLPTSFCFNSFLYPSLVAGGYDRVRMFTRRSNIFEKSIICIPIFQSNHWTLIVVKVKEKQIIYLDSLSEKKDSKILVRESTTILDNIHSYLAYEYLEKTGVLLDSENWETIGIRSIPQQSNSDDCGVFMCQFAKYSTQAKPFSFTSDQIPNIRGQMCLEILTGFLR</sequence>
<dbReference type="PROSITE" id="PS50600">
    <property type="entry name" value="ULP_PROTEASE"/>
    <property type="match status" value="1"/>
</dbReference>
<protein>
    <recommendedName>
        <fullName evidence="5">Ubiquitin-like protease family profile domain-containing protein</fullName>
    </recommendedName>
</protein>
<dbReference type="EMBL" id="CADCXU010025177">
    <property type="protein sequence ID" value="CAB0012285.1"/>
    <property type="molecule type" value="Genomic_DNA"/>
</dbReference>
<dbReference type="AlphaFoldDB" id="A0A6H5HF56"/>
<dbReference type="GO" id="GO:0016929">
    <property type="term" value="F:deSUMOylase activity"/>
    <property type="evidence" value="ECO:0007669"/>
    <property type="project" value="TreeGrafter"/>
</dbReference>
<keyword evidence="4" id="KW-0788">Thiol protease</keyword>
<dbReference type="Pfam" id="PF02902">
    <property type="entry name" value="Peptidase_C48"/>
    <property type="match status" value="1"/>
</dbReference>
<evidence type="ECO:0000256" key="3">
    <source>
        <dbReference type="ARBA" id="ARBA00022801"/>
    </source>
</evidence>
<evidence type="ECO:0000313" key="6">
    <source>
        <dbReference type="EMBL" id="CAB0012285.1"/>
    </source>
</evidence>
<dbReference type="GO" id="GO:0006508">
    <property type="term" value="P:proteolysis"/>
    <property type="evidence" value="ECO:0007669"/>
    <property type="project" value="UniProtKB-KW"/>
</dbReference>
<evidence type="ECO:0000256" key="4">
    <source>
        <dbReference type="ARBA" id="ARBA00022807"/>
    </source>
</evidence>
<keyword evidence="7" id="KW-1185">Reference proteome</keyword>
<dbReference type="PANTHER" id="PTHR12606">
    <property type="entry name" value="SENTRIN/SUMO-SPECIFIC PROTEASE"/>
    <property type="match status" value="1"/>
</dbReference>
<dbReference type="InterPro" id="IPR038765">
    <property type="entry name" value="Papain-like_cys_pep_sf"/>
</dbReference>
<dbReference type="PANTHER" id="PTHR12606:SF141">
    <property type="entry name" value="GH15225P-RELATED"/>
    <property type="match status" value="1"/>
</dbReference>
<dbReference type="InterPro" id="IPR003653">
    <property type="entry name" value="Peptidase_C48_C"/>
</dbReference>
<dbReference type="OrthoDB" id="8188607at2759"/>
<gene>
    <name evidence="6" type="ORF">NTEN_LOCUS17046</name>
</gene>
<organism evidence="6 7">
    <name type="scientific">Nesidiocoris tenuis</name>
    <dbReference type="NCBI Taxonomy" id="355587"/>
    <lineage>
        <taxon>Eukaryota</taxon>
        <taxon>Metazoa</taxon>
        <taxon>Ecdysozoa</taxon>
        <taxon>Arthropoda</taxon>
        <taxon>Hexapoda</taxon>
        <taxon>Insecta</taxon>
        <taxon>Pterygota</taxon>
        <taxon>Neoptera</taxon>
        <taxon>Paraneoptera</taxon>
        <taxon>Hemiptera</taxon>
        <taxon>Heteroptera</taxon>
        <taxon>Panheteroptera</taxon>
        <taxon>Cimicomorpha</taxon>
        <taxon>Miridae</taxon>
        <taxon>Dicyphina</taxon>
        <taxon>Nesidiocoris</taxon>
    </lineage>
</organism>
<proteinExistence type="inferred from homology"/>
<keyword evidence="3" id="KW-0378">Hydrolase</keyword>